<comment type="similarity">
    <text evidence="5">Belongs to the UTP5 family.</text>
</comment>
<dbReference type="GO" id="GO:0032040">
    <property type="term" value="C:small-subunit processome"/>
    <property type="evidence" value="ECO:0007669"/>
    <property type="project" value="UniProtKB-ARBA"/>
</dbReference>
<dbReference type="STRING" id="230819.A0A5C3LDH3"/>
<dbReference type="EMBL" id="ML210146">
    <property type="protein sequence ID" value="TFK30702.1"/>
    <property type="molecule type" value="Genomic_DNA"/>
</dbReference>
<name>A0A5C3LDH3_COPMA</name>
<sequence>MAPTNLSKNKIKASKNRPTSTATISQPVVEDASTLTSLSAFSQDGHLFAYLHLAVDKHRLTVYNTTSNHLLADYTVDSARVSALVWGTLNFSAESQPDTPSPSKKKRKKRQSLAAEETQSPTGTQVVILGLTDGTISFFSPSHGRVLRTLSHPSSSTPILALATSEHIQSPVLWSSSADGTVRAWNVQTSAAVDTWKTDDRIPYTSLTIRPNNEDGRTDLLVAHHNLRLVSRASEGVSAKTIQLASFTGHASSIKSSKWADSRPQPNRFVTMAEGDRFLYIWDVEDGTSSQGKASASVPLDSDSRTFAISTASGKATLASLSASGRVSIYPIPEELSPPASNNNTTHKIPTLLPRSNIVAPSKNSASVSPVVNIAFIPTDAASLRVVRLAKGVRPVFTTVNFLDDSGSYATDITLEELDLSVVKEDEPGVTTQRYVEGSAAVVGSGLDLGIKETGEDVPMRDVDGDLEVDLAELSLGQRLTALNDGEVRKDSDSENDDPQSKSSKKRKGPKRDVSSIPANSLTRTLIQALHSSDSRLLEACLSHSDATLIQNTVKRLPPQLAVPLVIACTERLGRGGRAANMKGSGGGASAQRGTGLITWIKIALAVHAGHLMTIPDLVARLSGLYTTINARLALHENLLALNGKLDMVLSQVEMRSSAAPAPLTVKEKKGKGKAVPTSVAKHYVEGESDSSDAEDDGDVDVESGDDEGSIEDVELGGESDEEGSEDDADDMDSEEDSEDGGSLNGFIDDEAEEWSDEDEDEDEFSE</sequence>
<dbReference type="InterPro" id="IPR052414">
    <property type="entry name" value="U3_snoRNA-assoc_WDR"/>
</dbReference>
<evidence type="ECO:0000313" key="10">
    <source>
        <dbReference type="Proteomes" id="UP000307440"/>
    </source>
</evidence>
<dbReference type="OrthoDB" id="30195at2759"/>
<gene>
    <name evidence="9" type="ORF">FA15DRAFT_608140</name>
</gene>
<organism evidence="9 10">
    <name type="scientific">Coprinopsis marcescibilis</name>
    <name type="common">Agaric fungus</name>
    <name type="synonym">Psathyrella marcescibilis</name>
    <dbReference type="NCBI Taxonomy" id="230819"/>
    <lineage>
        <taxon>Eukaryota</taxon>
        <taxon>Fungi</taxon>
        <taxon>Dikarya</taxon>
        <taxon>Basidiomycota</taxon>
        <taxon>Agaricomycotina</taxon>
        <taxon>Agaricomycetes</taxon>
        <taxon>Agaricomycetidae</taxon>
        <taxon>Agaricales</taxon>
        <taxon>Agaricineae</taxon>
        <taxon>Psathyrellaceae</taxon>
        <taxon>Coprinopsis</taxon>
    </lineage>
</organism>
<comment type="subcellular location">
    <subcellularLocation>
        <location evidence="1">Nucleus</location>
    </subcellularLocation>
</comment>
<dbReference type="InterPro" id="IPR015943">
    <property type="entry name" value="WD40/YVTN_repeat-like_dom_sf"/>
</dbReference>
<evidence type="ECO:0000256" key="4">
    <source>
        <dbReference type="ARBA" id="ARBA00023242"/>
    </source>
</evidence>
<evidence type="ECO:0000256" key="1">
    <source>
        <dbReference type="ARBA" id="ARBA00004123"/>
    </source>
</evidence>
<feature type="region of interest" description="Disordered" evidence="7">
    <location>
        <begin position="93"/>
        <end position="120"/>
    </location>
</feature>
<protein>
    <submittedName>
        <fullName evidence="9">NUC189-domain-containing protein</fullName>
    </submittedName>
</protein>
<dbReference type="InterPro" id="IPR007148">
    <property type="entry name" value="SSU_processome_Utp12"/>
</dbReference>
<dbReference type="InterPro" id="IPR019775">
    <property type="entry name" value="WD40_repeat_CS"/>
</dbReference>
<feature type="region of interest" description="Disordered" evidence="7">
    <location>
        <begin position="1"/>
        <end position="23"/>
    </location>
</feature>
<feature type="region of interest" description="Disordered" evidence="7">
    <location>
        <begin position="658"/>
        <end position="767"/>
    </location>
</feature>
<keyword evidence="4" id="KW-0539">Nucleus</keyword>
<dbReference type="PROSITE" id="PS00678">
    <property type="entry name" value="WD_REPEATS_1"/>
    <property type="match status" value="1"/>
</dbReference>
<reference evidence="9 10" key="1">
    <citation type="journal article" date="2019" name="Nat. Ecol. Evol.">
        <title>Megaphylogeny resolves global patterns of mushroom evolution.</title>
        <authorList>
            <person name="Varga T."/>
            <person name="Krizsan K."/>
            <person name="Foldi C."/>
            <person name="Dima B."/>
            <person name="Sanchez-Garcia M."/>
            <person name="Sanchez-Ramirez S."/>
            <person name="Szollosi G.J."/>
            <person name="Szarkandi J.G."/>
            <person name="Papp V."/>
            <person name="Albert L."/>
            <person name="Andreopoulos W."/>
            <person name="Angelini C."/>
            <person name="Antonin V."/>
            <person name="Barry K.W."/>
            <person name="Bougher N.L."/>
            <person name="Buchanan P."/>
            <person name="Buyck B."/>
            <person name="Bense V."/>
            <person name="Catcheside P."/>
            <person name="Chovatia M."/>
            <person name="Cooper J."/>
            <person name="Damon W."/>
            <person name="Desjardin D."/>
            <person name="Finy P."/>
            <person name="Geml J."/>
            <person name="Haridas S."/>
            <person name="Hughes K."/>
            <person name="Justo A."/>
            <person name="Karasinski D."/>
            <person name="Kautmanova I."/>
            <person name="Kiss B."/>
            <person name="Kocsube S."/>
            <person name="Kotiranta H."/>
            <person name="LaButti K.M."/>
            <person name="Lechner B.E."/>
            <person name="Liimatainen K."/>
            <person name="Lipzen A."/>
            <person name="Lukacs Z."/>
            <person name="Mihaltcheva S."/>
            <person name="Morgado L.N."/>
            <person name="Niskanen T."/>
            <person name="Noordeloos M.E."/>
            <person name="Ohm R.A."/>
            <person name="Ortiz-Santana B."/>
            <person name="Ovrebo C."/>
            <person name="Racz N."/>
            <person name="Riley R."/>
            <person name="Savchenko A."/>
            <person name="Shiryaev A."/>
            <person name="Soop K."/>
            <person name="Spirin V."/>
            <person name="Szebenyi C."/>
            <person name="Tomsovsky M."/>
            <person name="Tulloss R.E."/>
            <person name="Uehling J."/>
            <person name="Grigoriev I.V."/>
            <person name="Vagvolgyi C."/>
            <person name="Papp T."/>
            <person name="Martin F.M."/>
            <person name="Miettinen O."/>
            <person name="Hibbett D.S."/>
            <person name="Nagy L.G."/>
        </authorList>
    </citation>
    <scope>NUCLEOTIDE SEQUENCE [LARGE SCALE GENOMIC DNA]</scope>
    <source>
        <strain evidence="9 10">CBS 121175</strain>
    </source>
</reference>
<accession>A0A5C3LDH3</accession>
<dbReference type="Gene3D" id="2.130.10.10">
    <property type="entry name" value="YVTN repeat-like/Quinoprotein amine dehydrogenase"/>
    <property type="match status" value="2"/>
</dbReference>
<dbReference type="InterPro" id="IPR001680">
    <property type="entry name" value="WD40_rpt"/>
</dbReference>
<keyword evidence="3" id="KW-0677">Repeat</keyword>
<dbReference type="SMART" id="SM00320">
    <property type="entry name" value="WD40"/>
    <property type="match status" value="3"/>
</dbReference>
<evidence type="ECO:0000313" key="9">
    <source>
        <dbReference type="EMBL" id="TFK30702.1"/>
    </source>
</evidence>
<dbReference type="PROSITE" id="PS50082">
    <property type="entry name" value="WD_REPEATS_2"/>
    <property type="match status" value="2"/>
</dbReference>
<dbReference type="GO" id="GO:0000462">
    <property type="term" value="P:maturation of SSU-rRNA from tricistronic rRNA transcript (SSU-rRNA, 5.8S rRNA, LSU-rRNA)"/>
    <property type="evidence" value="ECO:0007669"/>
    <property type="project" value="TreeGrafter"/>
</dbReference>
<dbReference type="Proteomes" id="UP000307440">
    <property type="component" value="Unassembled WGS sequence"/>
</dbReference>
<feature type="region of interest" description="Disordered" evidence="7">
    <location>
        <begin position="482"/>
        <end position="518"/>
    </location>
</feature>
<evidence type="ECO:0000256" key="7">
    <source>
        <dbReference type="SAM" id="MobiDB-lite"/>
    </source>
</evidence>
<evidence type="ECO:0000256" key="2">
    <source>
        <dbReference type="ARBA" id="ARBA00022574"/>
    </source>
</evidence>
<keyword evidence="10" id="KW-1185">Reference proteome</keyword>
<feature type="compositionally biased region" description="Acidic residues" evidence="7">
    <location>
        <begin position="748"/>
        <end position="767"/>
    </location>
</feature>
<evidence type="ECO:0000256" key="3">
    <source>
        <dbReference type="ARBA" id="ARBA00022737"/>
    </source>
</evidence>
<dbReference type="AlphaFoldDB" id="A0A5C3LDH3"/>
<evidence type="ECO:0000259" key="8">
    <source>
        <dbReference type="Pfam" id="PF04003"/>
    </source>
</evidence>
<dbReference type="PANTHER" id="PTHR44267:SF1">
    <property type="entry name" value="WD REPEAT-CONTAINING PROTEIN 43"/>
    <property type="match status" value="1"/>
</dbReference>
<evidence type="ECO:0000256" key="5">
    <source>
        <dbReference type="ARBA" id="ARBA00038335"/>
    </source>
</evidence>
<dbReference type="SUPFAM" id="SSF50978">
    <property type="entry name" value="WD40 repeat-like"/>
    <property type="match status" value="1"/>
</dbReference>
<feature type="repeat" description="WD" evidence="6">
    <location>
        <begin position="247"/>
        <end position="292"/>
    </location>
</feature>
<dbReference type="InterPro" id="IPR036322">
    <property type="entry name" value="WD40_repeat_dom_sf"/>
</dbReference>
<feature type="compositionally biased region" description="Acidic residues" evidence="7">
    <location>
        <begin position="687"/>
        <end position="740"/>
    </location>
</feature>
<feature type="domain" description="Small-subunit processome Utp12" evidence="8">
    <location>
        <begin position="534"/>
        <end position="651"/>
    </location>
</feature>
<keyword evidence="2 6" id="KW-0853">WD repeat</keyword>
<dbReference type="Pfam" id="PF04003">
    <property type="entry name" value="Utp12"/>
    <property type="match status" value="1"/>
</dbReference>
<evidence type="ECO:0000256" key="6">
    <source>
        <dbReference type="PROSITE-ProRule" id="PRU00221"/>
    </source>
</evidence>
<feature type="repeat" description="WD" evidence="6">
    <location>
        <begin position="173"/>
        <end position="195"/>
    </location>
</feature>
<dbReference type="PANTHER" id="PTHR44267">
    <property type="entry name" value="WD REPEAT-CONTAINING PROTEIN 43"/>
    <property type="match status" value="1"/>
</dbReference>
<proteinExistence type="inferred from homology"/>